<feature type="transmembrane region" description="Helical" evidence="1">
    <location>
        <begin position="59"/>
        <end position="77"/>
    </location>
</feature>
<keyword evidence="1" id="KW-0812">Transmembrane</keyword>
<proteinExistence type="predicted"/>
<feature type="transmembrane region" description="Helical" evidence="1">
    <location>
        <begin position="97"/>
        <end position="118"/>
    </location>
</feature>
<evidence type="ECO:0008006" key="4">
    <source>
        <dbReference type="Google" id="ProtNLM"/>
    </source>
</evidence>
<feature type="transmembrane region" description="Helical" evidence="1">
    <location>
        <begin position="25"/>
        <end position="47"/>
    </location>
</feature>
<evidence type="ECO:0000256" key="1">
    <source>
        <dbReference type="SAM" id="Phobius"/>
    </source>
</evidence>
<dbReference type="AlphaFoldDB" id="A0A6G4XA00"/>
<accession>A0A6G4XA00</accession>
<organism evidence="2 3">
    <name type="scientific">Streptomyces boncukensis</name>
    <dbReference type="NCBI Taxonomy" id="2711219"/>
    <lineage>
        <taxon>Bacteria</taxon>
        <taxon>Bacillati</taxon>
        <taxon>Actinomycetota</taxon>
        <taxon>Actinomycetes</taxon>
        <taxon>Kitasatosporales</taxon>
        <taxon>Streptomycetaceae</taxon>
        <taxon>Streptomyces</taxon>
    </lineage>
</organism>
<reference evidence="2 3" key="1">
    <citation type="submission" date="2020-02" db="EMBL/GenBank/DDBJ databases">
        <title>Whole-genome analyses of novel actinobacteria.</title>
        <authorList>
            <person name="Sahin N."/>
            <person name="Tatar D."/>
        </authorList>
    </citation>
    <scope>NUCLEOTIDE SEQUENCE [LARGE SCALE GENOMIC DNA]</scope>
    <source>
        <strain evidence="2 3">SB3404</strain>
    </source>
</reference>
<name>A0A6G4XA00_9ACTN</name>
<dbReference type="Proteomes" id="UP000477722">
    <property type="component" value="Unassembled WGS sequence"/>
</dbReference>
<keyword evidence="3" id="KW-1185">Reference proteome</keyword>
<sequence>MVLGIAILVFPGSMDLSVVPGPWSWFFRGLYLAEAVSFGVGLVFLGAGRLVMPRRNVRPALFTAAHLSVAWLLASWWPQDNLYRLAAKDDWPQQTLLVYVFNIPLMIAAVVVVLYLAALREAEHARDPD</sequence>
<evidence type="ECO:0000313" key="3">
    <source>
        <dbReference type="Proteomes" id="UP000477722"/>
    </source>
</evidence>
<comment type="caution">
    <text evidence="2">The sequence shown here is derived from an EMBL/GenBank/DDBJ whole genome shotgun (WGS) entry which is preliminary data.</text>
</comment>
<evidence type="ECO:0000313" key="2">
    <source>
        <dbReference type="EMBL" id="NGO73690.1"/>
    </source>
</evidence>
<protein>
    <recommendedName>
        <fullName evidence="4">EXPERA domain-containing protein</fullName>
    </recommendedName>
</protein>
<keyword evidence="1" id="KW-0472">Membrane</keyword>
<keyword evidence="1" id="KW-1133">Transmembrane helix</keyword>
<gene>
    <name evidence="2" type="ORF">G5C65_36275</name>
</gene>
<dbReference type="EMBL" id="JAAKZZ010000846">
    <property type="protein sequence ID" value="NGO73690.1"/>
    <property type="molecule type" value="Genomic_DNA"/>
</dbReference>